<organism evidence="3 4">
    <name type="scientific">Synaphobranchus kaupii</name>
    <name type="common">Kaup's arrowtooth eel</name>
    <dbReference type="NCBI Taxonomy" id="118154"/>
    <lineage>
        <taxon>Eukaryota</taxon>
        <taxon>Metazoa</taxon>
        <taxon>Chordata</taxon>
        <taxon>Craniata</taxon>
        <taxon>Vertebrata</taxon>
        <taxon>Euteleostomi</taxon>
        <taxon>Actinopterygii</taxon>
        <taxon>Neopterygii</taxon>
        <taxon>Teleostei</taxon>
        <taxon>Anguilliformes</taxon>
        <taxon>Synaphobranchidae</taxon>
        <taxon>Synaphobranchus</taxon>
    </lineage>
</organism>
<protein>
    <recommendedName>
        <fullName evidence="2">PID domain-containing protein</fullName>
    </recommendedName>
</protein>
<feature type="compositionally biased region" description="Polar residues" evidence="1">
    <location>
        <begin position="17"/>
        <end position="26"/>
    </location>
</feature>
<dbReference type="InterPro" id="IPR011993">
    <property type="entry name" value="PH-like_dom_sf"/>
</dbReference>
<reference evidence="3" key="1">
    <citation type="journal article" date="2023" name="Science">
        <title>Genome structures resolve the early diversification of teleost fishes.</title>
        <authorList>
            <person name="Parey E."/>
            <person name="Louis A."/>
            <person name="Montfort J."/>
            <person name="Bouchez O."/>
            <person name="Roques C."/>
            <person name="Iampietro C."/>
            <person name="Lluch J."/>
            <person name="Castinel A."/>
            <person name="Donnadieu C."/>
            <person name="Desvignes T."/>
            <person name="Floi Bucao C."/>
            <person name="Jouanno E."/>
            <person name="Wen M."/>
            <person name="Mejri S."/>
            <person name="Dirks R."/>
            <person name="Jansen H."/>
            <person name="Henkel C."/>
            <person name="Chen W.J."/>
            <person name="Zahm M."/>
            <person name="Cabau C."/>
            <person name="Klopp C."/>
            <person name="Thompson A.W."/>
            <person name="Robinson-Rechavi M."/>
            <person name="Braasch I."/>
            <person name="Lecointre G."/>
            <person name="Bobe J."/>
            <person name="Postlethwait J.H."/>
            <person name="Berthelot C."/>
            <person name="Roest Crollius H."/>
            <person name="Guiguen Y."/>
        </authorList>
    </citation>
    <scope>NUCLEOTIDE SEQUENCE</scope>
    <source>
        <strain evidence="3">WJC10195</strain>
    </source>
</reference>
<name>A0A9Q1EC16_SYNKA</name>
<proteinExistence type="predicted"/>
<feature type="domain" description="PID" evidence="2">
    <location>
        <begin position="40"/>
        <end position="200"/>
    </location>
</feature>
<dbReference type="Proteomes" id="UP001152622">
    <property type="component" value="Chromosome 20"/>
</dbReference>
<gene>
    <name evidence="3" type="ORF">SKAU_G00393830</name>
</gene>
<dbReference type="EMBL" id="JAINUF010000020">
    <property type="protein sequence ID" value="KAJ8336040.1"/>
    <property type="molecule type" value="Genomic_DNA"/>
</dbReference>
<dbReference type="OrthoDB" id="295078at2759"/>
<feature type="region of interest" description="Disordered" evidence="1">
    <location>
        <begin position="1"/>
        <end position="29"/>
    </location>
</feature>
<accession>A0A9Q1EC16</accession>
<comment type="caution">
    <text evidence="3">The sequence shown here is derived from an EMBL/GenBank/DDBJ whole genome shotgun (WGS) entry which is preliminary data.</text>
</comment>
<feature type="region of interest" description="Disordered" evidence="1">
    <location>
        <begin position="76"/>
        <end position="98"/>
    </location>
</feature>
<evidence type="ECO:0000256" key="1">
    <source>
        <dbReference type="SAM" id="MobiDB-lite"/>
    </source>
</evidence>
<evidence type="ECO:0000313" key="4">
    <source>
        <dbReference type="Proteomes" id="UP001152622"/>
    </source>
</evidence>
<dbReference type="CDD" id="cd00934">
    <property type="entry name" value="PTB"/>
    <property type="match status" value="1"/>
</dbReference>
<sequence>MEGLFFEVKPRNKPDQSHNGGRSPTHTPLVKVQDRPQEVDEEFQYILHLVGSLPVHPLTTMAMLPWVVAEIRRPGEREKPGRRASLPAKPVATGPRNEPVRLQVSASAVRCILDAGPGRPWDPLHHTLLFEHRPHRVHKLIHNSQEPSYFGCLVREESTCACYVFRCEDHFKATGSQKVLGRVAQRSHATALACRGASCDGRRLTRPPHRKTERETSLRLVSAVIVWLASLSAYEVMFRTGVWSLSKAVRYEGLPVVSCHAVSDRGNGAVITAAGLRFVVSKTAPVCSQVRSSQCPVSSPEWERCGTG</sequence>
<dbReference type="SUPFAM" id="SSF50729">
    <property type="entry name" value="PH domain-like"/>
    <property type="match status" value="1"/>
</dbReference>
<dbReference type="Gene3D" id="2.30.29.30">
    <property type="entry name" value="Pleckstrin-homology domain (PH domain)/Phosphotyrosine-binding domain (PTB)"/>
    <property type="match status" value="1"/>
</dbReference>
<dbReference type="InterPro" id="IPR006020">
    <property type="entry name" value="PTB/PI_dom"/>
</dbReference>
<evidence type="ECO:0000259" key="2">
    <source>
        <dbReference type="SMART" id="SM00462"/>
    </source>
</evidence>
<dbReference type="AlphaFoldDB" id="A0A9Q1EC16"/>
<dbReference type="SMART" id="SM00462">
    <property type="entry name" value="PTB"/>
    <property type="match status" value="1"/>
</dbReference>
<evidence type="ECO:0000313" key="3">
    <source>
        <dbReference type="EMBL" id="KAJ8336040.1"/>
    </source>
</evidence>
<keyword evidence="4" id="KW-1185">Reference proteome</keyword>